<sequence>MINILLAILFSSLLYIVFKGFGKFSINTFQAILINYVVAFLLGTLISKNSFQLSEVHTKSWFPFTLILGFLFITVFYVIGKTTQINGLTVASVASKMSMIIPITYGILIFNEQATFKHQTGIFVALSAVYCVSIKPNEKINLSHFQLPILLFFGAGIIDTLINITQHSFLLKEETAFFSSFTFLMAFLFGLIYFIYLQFKTKIPFRIKDILGGIVLGVPNYFSLYFLTKALQSENMDSPTIFTILNIGVILLTTFVGILFFKEKMSKKNYIGILLSILALFLVTH</sequence>
<feature type="transmembrane region" description="Helical" evidence="1">
    <location>
        <begin position="145"/>
        <end position="164"/>
    </location>
</feature>
<evidence type="ECO:0000313" key="3">
    <source>
        <dbReference type="EMBL" id="BCY29704.1"/>
    </source>
</evidence>
<reference evidence="3 4" key="1">
    <citation type="submission" date="2021-06" db="EMBL/GenBank/DDBJ databases">
        <title>Whole genome sequences of Flavobacterium sp. KK2020170 and assembly.</title>
        <authorList>
            <person name="Kitahara K."/>
            <person name="Miyoshi S."/>
            <person name="Uesaka K."/>
        </authorList>
    </citation>
    <scope>NUCLEOTIDE SEQUENCE [LARGE SCALE GENOMIC DNA]</scope>
    <source>
        <strain evidence="3 4">KK2020170</strain>
    </source>
</reference>
<keyword evidence="1" id="KW-0812">Transmembrane</keyword>
<feature type="transmembrane region" description="Helical" evidence="1">
    <location>
        <begin position="176"/>
        <end position="197"/>
    </location>
</feature>
<proteinExistence type="predicted"/>
<dbReference type="InterPro" id="IPR000620">
    <property type="entry name" value="EamA_dom"/>
</dbReference>
<feature type="transmembrane region" description="Helical" evidence="1">
    <location>
        <begin position="29"/>
        <end position="48"/>
    </location>
</feature>
<protein>
    <recommendedName>
        <fullName evidence="2">EamA domain-containing protein</fullName>
    </recommendedName>
</protein>
<feature type="transmembrane region" description="Helical" evidence="1">
    <location>
        <begin position="209"/>
        <end position="228"/>
    </location>
</feature>
<feature type="domain" description="EamA" evidence="2">
    <location>
        <begin position="149"/>
        <end position="284"/>
    </location>
</feature>
<dbReference type="InterPro" id="IPR037185">
    <property type="entry name" value="EmrE-like"/>
</dbReference>
<accession>A0ABM7S802</accession>
<keyword evidence="1" id="KW-0472">Membrane</keyword>
<organism evidence="3 4">
    <name type="scientific">Flavobacterium okayamense</name>
    <dbReference type="NCBI Taxonomy" id="2830782"/>
    <lineage>
        <taxon>Bacteria</taxon>
        <taxon>Pseudomonadati</taxon>
        <taxon>Bacteroidota</taxon>
        <taxon>Flavobacteriia</taxon>
        <taxon>Flavobacteriales</taxon>
        <taxon>Flavobacteriaceae</taxon>
        <taxon>Flavobacterium</taxon>
    </lineage>
</organism>
<dbReference type="Proteomes" id="UP000825258">
    <property type="component" value="Chromosome"/>
</dbReference>
<dbReference type="Pfam" id="PF00892">
    <property type="entry name" value="EamA"/>
    <property type="match status" value="1"/>
</dbReference>
<feature type="transmembrane region" description="Helical" evidence="1">
    <location>
        <begin position="60"/>
        <end position="79"/>
    </location>
</feature>
<evidence type="ECO:0000256" key="1">
    <source>
        <dbReference type="SAM" id="Phobius"/>
    </source>
</evidence>
<feature type="transmembrane region" description="Helical" evidence="1">
    <location>
        <begin position="85"/>
        <end position="110"/>
    </location>
</feature>
<gene>
    <name evidence="3" type="ORF">KK2020170_25720</name>
</gene>
<dbReference type="Gene3D" id="1.10.3730.20">
    <property type="match status" value="1"/>
</dbReference>
<dbReference type="EMBL" id="AP024749">
    <property type="protein sequence ID" value="BCY29704.1"/>
    <property type="molecule type" value="Genomic_DNA"/>
</dbReference>
<feature type="transmembrane region" description="Helical" evidence="1">
    <location>
        <begin position="240"/>
        <end position="261"/>
    </location>
</feature>
<dbReference type="RefSeq" id="WP_221258769.1">
    <property type="nucleotide sequence ID" value="NZ_AP024749.1"/>
</dbReference>
<evidence type="ECO:0000259" key="2">
    <source>
        <dbReference type="Pfam" id="PF00892"/>
    </source>
</evidence>
<name>A0ABM7S802_9FLAO</name>
<keyword evidence="1" id="KW-1133">Transmembrane helix</keyword>
<keyword evidence="4" id="KW-1185">Reference proteome</keyword>
<evidence type="ECO:0000313" key="4">
    <source>
        <dbReference type="Proteomes" id="UP000825258"/>
    </source>
</evidence>
<dbReference type="SUPFAM" id="SSF103481">
    <property type="entry name" value="Multidrug resistance efflux transporter EmrE"/>
    <property type="match status" value="2"/>
</dbReference>